<gene>
    <name evidence="4" type="ORF">SD37_23540</name>
</gene>
<dbReference type="InterPro" id="IPR037459">
    <property type="entry name" value="RhgT-like"/>
</dbReference>
<sequence length="288" mass="30476">MWIRSRKWLLALVVGALMPVMIGGGEAAASAAPVCDPGGTGQRSAADPAAVKIKVWLAGDSTMADPRTSCPVGWGNQFGPLFTGDVTVVNNAVAGRSVQTWLYESNVQSTMDSGGECVVSPKTYAQRWTSMLDPVNGMKAGDYLFIQFGINDGSRTCPRHVGPARYQELLGVMVKAAKDRGVRPVLLTPVAAITCSGATAVGNRGFLTETMAAGRAAQVPVIDLHKLSYTLYNSLKLCPNDGDYTRGPVGAFFCADHTHFEAAGARQIAGVVAKAVRDQKIPLASYLR</sequence>
<feature type="chain" id="PRO_5039506860" evidence="3">
    <location>
        <begin position="32"/>
        <end position="288"/>
    </location>
</feature>
<reference evidence="4 5" key="1">
    <citation type="journal article" date="2015" name="Genome Announc.">
        <title>Draft Genome Sequence of Norvancomycin-Producing Strain Amycolatopsis orientalis CPCC200066.</title>
        <authorList>
            <person name="Lei X."/>
            <person name="Yuan F."/>
            <person name="Shi Y."/>
            <person name="Li X."/>
            <person name="Wang L."/>
            <person name="Hong B."/>
        </authorList>
    </citation>
    <scope>NUCLEOTIDE SEQUENCE [LARGE SCALE GENOMIC DNA]</scope>
    <source>
        <strain evidence="4 5">B-37</strain>
    </source>
</reference>
<dbReference type="SUPFAM" id="SSF52266">
    <property type="entry name" value="SGNH hydrolase"/>
    <property type="match status" value="1"/>
</dbReference>
<evidence type="ECO:0000256" key="2">
    <source>
        <dbReference type="ARBA" id="ARBA00022801"/>
    </source>
</evidence>
<dbReference type="Gene3D" id="3.40.50.1110">
    <property type="entry name" value="SGNH hydrolase"/>
    <property type="match status" value="1"/>
</dbReference>
<feature type="signal peptide" evidence="3">
    <location>
        <begin position="1"/>
        <end position="31"/>
    </location>
</feature>
<evidence type="ECO:0000313" key="4">
    <source>
        <dbReference type="EMBL" id="ANN18315.1"/>
    </source>
</evidence>
<dbReference type="KEGG" id="aori:SD37_23540"/>
<keyword evidence="2" id="KW-0378">Hydrolase</keyword>
<dbReference type="InterPro" id="IPR001087">
    <property type="entry name" value="GDSL"/>
</dbReference>
<name>A0A193C1N7_AMYOR</name>
<dbReference type="eggNOG" id="COG2755">
    <property type="taxonomic scope" value="Bacteria"/>
</dbReference>
<protein>
    <submittedName>
        <fullName evidence="4">Carbohydrate esterase</fullName>
    </submittedName>
</protein>
<comment type="similarity">
    <text evidence="1">Belongs to the 'GDSL' lipolytic enzyme family.</text>
</comment>
<dbReference type="RefSeq" id="WP_044854869.1">
    <property type="nucleotide sequence ID" value="NZ_CP016174.1"/>
</dbReference>
<evidence type="ECO:0000256" key="1">
    <source>
        <dbReference type="ARBA" id="ARBA00008668"/>
    </source>
</evidence>
<dbReference type="Proteomes" id="UP000093695">
    <property type="component" value="Chromosome"/>
</dbReference>
<dbReference type="PANTHER" id="PTHR43695">
    <property type="entry name" value="PUTATIVE (AFU_ORTHOLOGUE AFUA_2G17250)-RELATED"/>
    <property type="match status" value="1"/>
</dbReference>
<keyword evidence="3" id="KW-0732">Signal</keyword>
<evidence type="ECO:0000313" key="5">
    <source>
        <dbReference type="Proteomes" id="UP000093695"/>
    </source>
</evidence>
<dbReference type="PANTHER" id="PTHR43695:SF1">
    <property type="entry name" value="RHAMNOGALACTURONAN ACETYLESTERASE"/>
    <property type="match status" value="1"/>
</dbReference>
<dbReference type="STRING" id="31958.SD37_23540"/>
<dbReference type="Pfam" id="PF00657">
    <property type="entry name" value="Lipase_GDSL"/>
    <property type="match status" value="1"/>
</dbReference>
<proteinExistence type="inferred from homology"/>
<organism evidence="4 5">
    <name type="scientific">Amycolatopsis orientalis</name>
    <name type="common">Nocardia orientalis</name>
    <dbReference type="NCBI Taxonomy" id="31958"/>
    <lineage>
        <taxon>Bacteria</taxon>
        <taxon>Bacillati</taxon>
        <taxon>Actinomycetota</taxon>
        <taxon>Actinomycetes</taxon>
        <taxon>Pseudonocardiales</taxon>
        <taxon>Pseudonocardiaceae</taxon>
        <taxon>Amycolatopsis</taxon>
    </lineage>
</organism>
<dbReference type="EMBL" id="CP016174">
    <property type="protein sequence ID" value="ANN18315.1"/>
    <property type="molecule type" value="Genomic_DNA"/>
</dbReference>
<dbReference type="GO" id="GO:0016788">
    <property type="term" value="F:hydrolase activity, acting on ester bonds"/>
    <property type="evidence" value="ECO:0007669"/>
    <property type="project" value="InterPro"/>
</dbReference>
<dbReference type="AlphaFoldDB" id="A0A193C1N7"/>
<dbReference type="InterPro" id="IPR036514">
    <property type="entry name" value="SGNH_hydro_sf"/>
</dbReference>
<keyword evidence="5" id="KW-1185">Reference proteome</keyword>
<accession>A0A193C1N7</accession>
<evidence type="ECO:0000256" key="3">
    <source>
        <dbReference type="SAM" id="SignalP"/>
    </source>
</evidence>